<evidence type="ECO:0000313" key="13">
    <source>
        <dbReference type="Proteomes" id="UP000494165"/>
    </source>
</evidence>
<comment type="subcellular location">
    <subcellularLocation>
        <location evidence="2">Cytoplasm</location>
        <location evidence="2">Cytosol</location>
    </subcellularLocation>
    <subcellularLocation>
        <location evidence="1">Nucleus</location>
    </subcellularLocation>
</comment>
<evidence type="ECO:0000256" key="7">
    <source>
        <dbReference type="ARBA" id="ARBA00022603"/>
    </source>
</evidence>
<evidence type="ECO:0000256" key="3">
    <source>
        <dbReference type="ARBA" id="ARBA00010086"/>
    </source>
</evidence>
<evidence type="ECO:0000256" key="9">
    <source>
        <dbReference type="ARBA" id="ARBA00022691"/>
    </source>
</evidence>
<proteinExistence type="inferred from homology"/>
<dbReference type="GO" id="GO:0032259">
    <property type="term" value="P:methylation"/>
    <property type="evidence" value="ECO:0007669"/>
    <property type="project" value="UniProtKB-KW"/>
</dbReference>
<accession>A0A8S1DK21</accession>
<keyword evidence="7" id="KW-0489">Methyltransferase</keyword>
<evidence type="ECO:0000256" key="10">
    <source>
        <dbReference type="ARBA" id="ARBA00023242"/>
    </source>
</evidence>
<reference evidence="12 13" key="1">
    <citation type="submission" date="2020-04" db="EMBL/GenBank/DDBJ databases">
        <authorList>
            <person name="Alioto T."/>
            <person name="Alioto T."/>
            <person name="Gomez Garrido J."/>
        </authorList>
    </citation>
    <scope>NUCLEOTIDE SEQUENCE [LARGE SCALE GENOMIC DNA]</scope>
</reference>
<dbReference type="Gene3D" id="3.40.50.150">
    <property type="entry name" value="Vaccinia Virus protein VP39"/>
    <property type="match status" value="1"/>
</dbReference>
<dbReference type="EC" id="2.1.1.22" evidence="4"/>
<evidence type="ECO:0000256" key="6">
    <source>
        <dbReference type="ARBA" id="ARBA00022490"/>
    </source>
</evidence>
<keyword evidence="6" id="KW-0963">Cytoplasm</keyword>
<dbReference type="SUPFAM" id="SSF53335">
    <property type="entry name" value="S-adenosyl-L-methionine-dependent methyltransferases"/>
    <property type="match status" value="1"/>
</dbReference>
<dbReference type="SMART" id="SM01296">
    <property type="entry name" value="N2227"/>
    <property type="match status" value="1"/>
</dbReference>
<organism evidence="12 13">
    <name type="scientific">Cloeon dipterum</name>
    <dbReference type="NCBI Taxonomy" id="197152"/>
    <lineage>
        <taxon>Eukaryota</taxon>
        <taxon>Metazoa</taxon>
        <taxon>Ecdysozoa</taxon>
        <taxon>Arthropoda</taxon>
        <taxon>Hexapoda</taxon>
        <taxon>Insecta</taxon>
        <taxon>Pterygota</taxon>
        <taxon>Palaeoptera</taxon>
        <taxon>Ephemeroptera</taxon>
        <taxon>Pisciforma</taxon>
        <taxon>Baetidae</taxon>
        <taxon>Cloeon</taxon>
    </lineage>
</organism>
<comment type="similarity">
    <text evidence="3">Belongs to the carnosine N-methyltransferase family.</text>
</comment>
<dbReference type="AlphaFoldDB" id="A0A8S1DK21"/>
<keyword evidence="9" id="KW-0949">S-adenosyl-L-methionine</keyword>
<dbReference type="GO" id="GO:0005634">
    <property type="term" value="C:nucleus"/>
    <property type="evidence" value="ECO:0007669"/>
    <property type="project" value="UniProtKB-SubCell"/>
</dbReference>
<protein>
    <recommendedName>
        <fullName evidence="5">Carnosine N-methyltransferase</fullName>
        <ecNumber evidence="4">2.1.1.22</ecNumber>
    </recommendedName>
</protein>
<sequence length="369" mass="42708">MANIEGEHRESSNNADDEEYRHYLRIINAYRQYKVCSLNKLARTEKYLCEIPDHHRVMLSSYKDHLYRVSDGIARNDLVIQEILQHINMFDGASPFQISIKEDKHIGPPTVAEIDKVIATIKQFVRDWSKDGEEERNACYLPIIEEIKNHFNDPQRPKHDVKVLVPGAGLGRLAWEIASRGFTCQGNEFSLFMLLASNFVLNKCNGVNLHSIFPWLHQSINVLKAEDQVKEAWFPDVNPADIMCQDGQFSMAAGDFLEIYNEPNSWDCVATCFFIDCAHNVIEFVETIHKILKPGGIWINLGPLLYHYADMRSENSIEPSYDILKEVIMKFGFEYLKEDTKVLTTYTQNPKSMMKYTYESVFFVCRKPM</sequence>
<gene>
    <name evidence="12" type="ORF">CLODIP_2_CD10590</name>
</gene>
<evidence type="ECO:0000256" key="1">
    <source>
        <dbReference type="ARBA" id="ARBA00004123"/>
    </source>
</evidence>
<dbReference type="PANTHER" id="PTHR12303">
    <property type="entry name" value="CARNOSINE N-METHYLTRANSFERASE"/>
    <property type="match status" value="1"/>
</dbReference>
<evidence type="ECO:0000256" key="2">
    <source>
        <dbReference type="ARBA" id="ARBA00004514"/>
    </source>
</evidence>
<evidence type="ECO:0000313" key="12">
    <source>
        <dbReference type="EMBL" id="CAB3380373.1"/>
    </source>
</evidence>
<dbReference type="Pfam" id="PF07942">
    <property type="entry name" value="CARME"/>
    <property type="match status" value="1"/>
</dbReference>
<dbReference type="InterPro" id="IPR029063">
    <property type="entry name" value="SAM-dependent_MTases_sf"/>
</dbReference>
<dbReference type="GO" id="GO:0005829">
    <property type="term" value="C:cytosol"/>
    <property type="evidence" value="ECO:0007669"/>
    <property type="project" value="UniProtKB-SubCell"/>
</dbReference>
<evidence type="ECO:0000256" key="11">
    <source>
        <dbReference type="ARBA" id="ARBA00054322"/>
    </source>
</evidence>
<dbReference type="Proteomes" id="UP000494165">
    <property type="component" value="Unassembled WGS sequence"/>
</dbReference>
<evidence type="ECO:0000256" key="5">
    <source>
        <dbReference type="ARBA" id="ARBA00015448"/>
    </source>
</evidence>
<dbReference type="GO" id="GO:0030735">
    <property type="term" value="F:carnosine N-methyltransferase activity"/>
    <property type="evidence" value="ECO:0007669"/>
    <property type="project" value="UniProtKB-EC"/>
</dbReference>
<evidence type="ECO:0000256" key="4">
    <source>
        <dbReference type="ARBA" id="ARBA00012003"/>
    </source>
</evidence>
<comment type="caution">
    <text evidence="12">The sequence shown here is derived from an EMBL/GenBank/DDBJ whole genome shotgun (WGS) entry which is preliminary data.</text>
</comment>
<dbReference type="EMBL" id="CADEPI010000206">
    <property type="protein sequence ID" value="CAB3380373.1"/>
    <property type="molecule type" value="Genomic_DNA"/>
</dbReference>
<dbReference type="PANTHER" id="PTHR12303:SF6">
    <property type="entry name" value="CARNOSINE N-METHYLTRANSFERASE"/>
    <property type="match status" value="1"/>
</dbReference>
<dbReference type="InterPro" id="IPR012901">
    <property type="entry name" value="CARME"/>
</dbReference>
<dbReference type="GO" id="GO:0035498">
    <property type="term" value="P:carnosine metabolic process"/>
    <property type="evidence" value="ECO:0007669"/>
    <property type="project" value="UniProtKB-ARBA"/>
</dbReference>
<keyword evidence="10" id="KW-0539">Nucleus</keyword>
<keyword evidence="8" id="KW-0808">Transferase</keyword>
<keyword evidence="13" id="KW-1185">Reference proteome</keyword>
<dbReference type="OrthoDB" id="978at2759"/>
<evidence type="ECO:0000256" key="8">
    <source>
        <dbReference type="ARBA" id="ARBA00022679"/>
    </source>
</evidence>
<comment type="function">
    <text evidence="11">N-methyltransferase that catalyzes the formation of anserine (beta-alanyl-N(Pi)-methyl-L-histidine) from carnosine. Anserine, a methylated derivative of carnosine (beta-alanyl-L-histidine), is an abundant constituent of vertebrate skeletal muscles. Also methylates other L-histidine-containing di- and tripeptides such as Gly-Gly-His, Gly-His and homocarnosine (GABA-His).</text>
</comment>
<name>A0A8S1DK21_9INSE</name>
<dbReference type="FunFam" id="3.40.50.150:FF:000094">
    <property type="entry name" value="Carnosine N-methyltransferase 1"/>
    <property type="match status" value="1"/>
</dbReference>